<comment type="similarity">
    <text evidence="1">Belongs to the GatC family.</text>
</comment>
<comment type="caution">
    <text evidence="2">The sequence shown here is derived from an EMBL/GenBank/DDBJ whole genome shotgun (WGS) entry which is preliminary data.</text>
</comment>
<comment type="subunit">
    <text evidence="1">Heterotrimer of A, B and C subunits.</text>
</comment>
<dbReference type="NCBIfam" id="TIGR00135">
    <property type="entry name" value="gatC"/>
    <property type="match status" value="1"/>
</dbReference>
<keyword evidence="1" id="KW-0547">Nucleotide-binding</keyword>
<dbReference type="Pfam" id="PF02686">
    <property type="entry name" value="GatC"/>
    <property type="match status" value="1"/>
</dbReference>
<evidence type="ECO:0000256" key="1">
    <source>
        <dbReference type="HAMAP-Rule" id="MF_00122"/>
    </source>
</evidence>
<dbReference type="HAMAP" id="MF_00122">
    <property type="entry name" value="GatC"/>
    <property type="match status" value="1"/>
</dbReference>
<comment type="function">
    <text evidence="1">Allows the formation of correctly charged Asn-tRNA(Asn) or Gln-tRNA(Gln) through the transamidation of misacylated Asp-tRNA(Asn) or Glu-tRNA(Gln) in organisms which lack either or both of asparaginyl-tRNA or glutaminyl-tRNA synthetases. The reaction takes place in the presence of glutamine and ATP through an activated phospho-Asp-tRNA(Asn) or phospho-Glu-tRNA(Gln).</text>
</comment>
<dbReference type="EMBL" id="DRNB01000285">
    <property type="protein sequence ID" value="HHJ64788.1"/>
    <property type="molecule type" value="Genomic_DNA"/>
</dbReference>
<dbReference type="GO" id="GO:0005524">
    <property type="term" value="F:ATP binding"/>
    <property type="evidence" value="ECO:0007669"/>
    <property type="project" value="UniProtKB-KW"/>
</dbReference>
<gene>
    <name evidence="1 2" type="primary">gatC</name>
    <name evidence="2" type="ORF">ENJ61_07770</name>
</gene>
<dbReference type="Gene3D" id="1.10.20.60">
    <property type="entry name" value="Glu-tRNAGln amidotransferase C subunit, N-terminal domain"/>
    <property type="match status" value="1"/>
</dbReference>
<comment type="catalytic activity">
    <reaction evidence="1">
        <text>L-aspartyl-tRNA(Asn) + L-glutamine + ATP + H2O = L-asparaginyl-tRNA(Asn) + L-glutamate + ADP + phosphate + 2 H(+)</text>
        <dbReference type="Rhea" id="RHEA:14513"/>
        <dbReference type="Rhea" id="RHEA-COMP:9674"/>
        <dbReference type="Rhea" id="RHEA-COMP:9677"/>
        <dbReference type="ChEBI" id="CHEBI:15377"/>
        <dbReference type="ChEBI" id="CHEBI:15378"/>
        <dbReference type="ChEBI" id="CHEBI:29985"/>
        <dbReference type="ChEBI" id="CHEBI:30616"/>
        <dbReference type="ChEBI" id="CHEBI:43474"/>
        <dbReference type="ChEBI" id="CHEBI:58359"/>
        <dbReference type="ChEBI" id="CHEBI:78515"/>
        <dbReference type="ChEBI" id="CHEBI:78516"/>
        <dbReference type="ChEBI" id="CHEBI:456216"/>
    </reaction>
</comment>
<dbReference type="PANTHER" id="PTHR15004:SF0">
    <property type="entry name" value="GLUTAMYL-TRNA(GLN) AMIDOTRANSFERASE SUBUNIT C, MITOCHONDRIAL"/>
    <property type="match status" value="1"/>
</dbReference>
<protein>
    <recommendedName>
        <fullName evidence="1">Aspartyl/glutamyl-tRNA(Asn/Gln) amidotransferase subunit C</fullName>
        <shortName evidence="1">Asp/Glu-ADT subunit C</shortName>
        <ecNumber evidence="1">6.3.5.-</ecNumber>
    </recommendedName>
</protein>
<keyword evidence="1" id="KW-0436">Ligase</keyword>
<dbReference type="GO" id="GO:0070681">
    <property type="term" value="P:glutaminyl-tRNAGln biosynthesis via transamidation"/>
    <property type="evidence" value="ECO:0007669"/>
    <property type="project" value="TreeGrafter"/>
</dbReference>
<dbReference type="GO" id="GO:0006412">
    <property type="term" value="P:translation"/>
    <property type="evidence" value="ECO:0007669"/>
    <property type="project" value="UniProtKB-UniRule"/>
</dbReference>
<dbReference type="InterPro" id="IPR003837">
    <property type="entry name" value="GatC"/>
</dbReference>
<comment type="catalytic activity">
    <reaction evidence="1">
        <text>L-glutamyl-tRNA(Gln) + L-glutamine + ATP + H2O = L-glutaminyl-tRNA(Gln) + L-glutamate + ADP + phosphate + H(+)</text>
        <dbReference type="Rhea" id="RHEA:17521"/>
        <dbReference type="Rhea" id="RHEA-COMP:9681"/>
        <dbReference type="Rhea" id="RHEA-COMP:9684"/>
        <dbReference type="ChEBI" id="CHEBI:15377"/>
        <dbReference type="ChEBI" id="CHEBI:15378"/>
        <dbReference type="ChEBI" id="CHEBI:29985"/>
        <dbReference type="ChEBI" id="CHEBI:30616"/>
        <dbReference type="ChEBI" id="CHEBI:43474"/>
        <dbReference type="ChEBI" id="CHEBI:58359"/>
        <dbReference type="ChEBI" id="CHEBI:78520"/>
        <dbReference type="ChEBI" id="CHEBI:78521"/>
        <dbReference type="ChEBI" id="CHEBI:456216"/>
    </reaction>
</comment>
<dbReference type="InterPro" id="IPR036113">
    <property type="entry name" value="Asp/Glu-ADT_sf_sub_c"/>
</dbReference>
<organism evidence="2">
    <name type="scientific">Aquifex aeolicus</name>
    <dbReference type="NCBI Taxonomy" id="63363"/>
    <lineage>
        <taxon>Bacteria</taxon>
        <taxon>Pseudomonadati</taxon>
        <taxon>Aquificota</taxon>
        <taxon>Aquificia</taxon>
        <taxon>Aquificales</taxon>
        <taxon>Aquificaceae</taxon>
        <taxon>Aquifex</taxon>
    </lineage>
</organism>
<accession>A0A7C5L8E6</accession>
<dbReference type="Proteomes" id="UP000885792">
    <property type="component" value="Unassembled WGS sequence"/>
</dbReference>
<name>A0A7C5L8E6_AQUAO</name>
<sequence length="94" mass="10889">MVDREWVEKIARLARLSLSEEEISLFQRQLGDILHFVEQLSELDTSEVEPYIQKTEATPMREDRAGVSLSQEEALMNAPQREKGFFVVPRIVEV</sequence>
<evidence type="ECO:0000313" key="2">
    <source>
        <dbReference type="EMBL" id="HHJ64788.1"/>
    </source>
</evidence>
<dbReference type="GO" id="GO:0050567">
    <property type="term" value="F:glutaminyl-tRNA synthase (glutamine-hydrolyzing) activity"/>
    <property type="evidence" value="ECO:0007669"/>
    <property type="project" value="UniProtKB-UniRule"/>
</dbReference>
<reference evidence="2" key="1">
    <citation type="journal article" date="2020" name="mSystems">
        <title>Genome- and Community-Level Interaction Insights into Carbon Utilization and Element Cycling Functions of Hydrothermarchaeota in Hydrothermal Sediment.</title>
        <authorList>
            <person name="Zhou Z."/>
            <person name="Liu Y."/>
            <person name="Xu W."/>
            <person name="Pan J."/>
            <person name="Luo Z.H."/>
            <person name="Li M."/>
        </authorList>
    </citation>
    <scope>NUCLEOTIDE SEQUENCE [LARGE SCALE GENOMIC DNA]</scope>
    <source>
        <strain evidence="2">HyVt-501</strain>
    </source>
</reference>
<dbReference type="SUPFAM" id="SSF141000">
    <property type="entry name" value="Glu-tRNAGln amidotransferase C subunit"/>
    <property type="match status" value="1"/>
</dbReference>
<proteinExistence type="inferred from homology"/>
<keyword evidence="1" id="KW-0067">ATP-binding</keyword>
<dbReference type="AlphaFoldDB" id="A0A7C5L8E6"/>
<keyword evidence="1" id="KW-0648">Protein biosynthesis</keyword>
<dbReference type="EC" id="6.3.5.-" evidence="1"/>
<dbReference type="GO" id="GO:0006450">
    <property type="term" value="P:regulation of translational fidelity"/>
    <property type="evidence" value="ECO:0007669"/>
    <property type="project" value="InterPro"/>
</dbReference>
<dbReference type="PANTHER" id="PTHR15004">
    <property type="entry name" value="GLUTAMYL-TRNA(GLN) AMIDOTRANSFERASE SUBUNIT C, MITOCHONDRIAL"/>
    <property type="match status" value="1"/>
</dbReference>